<organism evidence="1 2">
    <name type="scientific">Dyella ginsengisoli</name>
    <dbReference type="NCBI Taxonomy" id="363848"/>
    <lineage>
        <taxon>Bacteria</taxon>
        <taxon>Pseudomonadati</taxon>
        <taxon>Pseudomonadota</taxon>
        <taxon>Gammaproteobacteria</taxon>
        <taxon>Lysobacterales</taxon>
        <taxon>Rhodanobacteraceae</taxon>
        <taxon>Dyella</taxon>
    </lineage>
</organism>
<protein>
    <submittedName>
        <fullName evidence="1">Uncharacterized protein</fullName>
    </submittedName>
</protein>
<comment type="caution">
    <text evidence="1">The sequence shown here is derived from an EMBL/GenBank/DDBJ whole genome shotgun (WGS) entry which is preliminary data.</text>
</comment>
<name>A0ABW8JT28_9GAMM</name>
<reference evidence="1 2" key="1">
    <citation type="submission" date="2020-10" db="EMBL/GenBank/DDBJ databases">
        <title>Phylogeny of dyella-like bacteria.</title>
        <authorList>
            <person name="Fu J."/>
        </authorList>
    </citation>
    <scope>NUCLEOTIDE SEQUENCE [LARGE SCALE GENOMIC DNA]</scope>
    <source>
        <strain evidence="1 2">Gsoil3046</strain>
    </source>
</reference>
<evidence type="ECO:0000313" key="1">
    <source>
        <dbReference type="EMBL" id="MFK2904307.1"/>
    </source>
</evidence>
<dbReference type="Proteomes" id="UP001620460">
    <property type="component" value="Unassembled WGS sequence"/>
</dbReference>
<accession>A0ABW8JT28</accession>
<dbReference type="EMBL" id="JADIKM010000003">
    <property type="protein sequence ID" value="MFK2904307.1"/>
    <property type="molecule type" value="Genomic_DNA"/>
</dbReference>
<gene>
    <name evidence="1" type="ORF">ISP17_10050</name>
</gene>
<keyword evidence="2" id="KW-1185">Reference proteome</keyword>
<sequence length="378" mass="37921">MSERAVSARCRWREGTALAVFLLLGMATASAQLAPRLTAQLALDELAAAQAALAKSPPVQGSPLASVRQQLAGIADALRQSAGSNTTQPVELVGDALRARIVRAHAAAARVQAYLAVSDGCGATDAAAMQAALAAGVERLAAAGSAGKQVPAIDSVQSMANVPLFALHPGLLHASEKPLAFALVGSDLADPQCADPHVTATDAAGKPLSSQPVLTGASPARLELRWPGAAALPAGAVVLHVATQRKVFLLGCSALPEADAVVQVAPAVRFDVDYVLEAVCPAQGGIVALGQGRLPTLDGYGATVSQPVDTAACAEPQAYRLSATVTQGDGSPLTAGPFTQSAQATITAGLPGGLSMSWSPSAQTLFVRSGAATCKGAP</sequence>
<proteinExistence type="predicted"/>
<evidence type="ECO:0000313" key="2">
    <source>
        <dbReference type="Proteomes" id="UP001620460"/>
    </source>
</evidence>
<dbReference type="RefSeq" id="WP_404632705.1">
    <property type="nucleotide sequence ID" value="NZ_JADIKM010000003.1"/>
</dbReference>